<dbReference type="AlphaFoldDB" id="A0A562ZNB0"/>
<sequence length="191" mass="20971">MMADPWLARWLPMAVEHAGAHPVLEIGCGHGDDTAVLAGAGLSVQAFDLSAAALAVAKLRVPSAKFEQRDIREPLPLPPQSAGLVVASLSLHYFPWAQTQDIVARIHAVLRPGGVLLCRLNSTEDRNFGAAGHPEIEPNFFMVDGQPKRFFDRSAAEALFAQGWKQISLQHFVTRKYVRSKALWEAVLERV</sequence>
<accession>A0A562ZNB0</accession>
<evidence type="ECO:0000313" key="2">
    <source>
        <dbReference type="EMBL" id="TWO69907.1"/>
    </source>
</evidence>
<keyword evidence="3" id="KW-1185">Reference proteome</keyword>
<evidence type="ECO:0000259" key="1">
    <source>
        <dbReference type="Pfam" id="PF13649"/>
    </source>
</evidence>
<keyword evidence="2" id="KW-0489">Methyltransferase</keyword>
<proteinExistence type="predicted"/>
<dbReference type="SUPFAM" id="SSF53335">
    <property type="entry name" value="S-adenosyl-L-methionine-dependent methyltransferases"/>
    <property type="match status" value="1"/>
</dbReference>
<reference evidence="2 3" key="1">
    <citation type="submission" date="2019-07" db="EMBL/GenBank/DDBJ databases">
        <title>Caenimonas sedimenti sp. nov., isolated from activated sludge.</title>
        <authorList>
            <person name="Xu J."/>
        </authorList>
    </citation>
    <scope>NUCLEOTIDE SEQUENCE [LARGE SCALE GENOMIC DNA]</scope>
    <source>
        <strain evidence="2 3">HX-9-20</strain>
    </source>
</reference>
<dbReference type="GO" id="GO:0008168">
    <property type="term" value="F:methyltransferase activity"/>
    <property type="evidence" value="ECO:0007669"/>
    <property type="project" value="UniProtKB-KW"/>
</dbReference>
<dbReference type="InterPro" id="IPR050508">
    <property type="entry name" value="Methyltransf_Superfamily"/>
</dbReference>
<comment type="caution">
    <text evidence="2">The sequence shown here is derived from an EMBL/GenBank/DDBJ whole genome shotgun (WGS) entry which is preliminary data.</text>
</comment>
<gene>
    <name evidence="2" type="ORF">FN976_16275</name>
</gene>
<dbReference type="Gene3D" id="3.40.50.150">
    <property type="entry name" value="Vaccinia Virus protein VP39"/>
    <property type="match status" value="1"/>
</dbReference>
<dbReference type="Pfam" id="PF13649">
    <property type="entry name" value="Methyltransf_25"/>
    <property type="match status" value="1"/>
</dbReference>
<dbReference type="OrthoDB" id="9804312at2"/>
<dbReference type="InterPro" id="IPR041698">
    <property type="entry name" value="Methyltransf_25"/>
</dbReference>
<dbReference type="InterPro" id="IPR029063">
    <property type="entry name" value="SAM-dependent_MTases_sf"/>
</dbReference>
<keyword evidence="2" id="KW-0808">Transferase</keyword>
<dbReference type="GO" id="GO:0032259">
    <property type="term" value="P:methylation"/>
    <property type="evidence" value="ECO:0007669"/>
    <property type="project" value="UniProtKB-KW"/>
</dbReference>
<dbReference type="Proteomes" id="UP000318199">
    <property type="component" value="Unassembled WGS sequence"/>
</dbReference>
<dbReference type="EMBL" id="VOBQ01000013">
    <property type="protein sequence ID" value="TWO69907.1"/>
    <property type="molecule type" value="Genomic_DNA"/>
</dbReference>
<dbReference type="CDD" id="cd02440">
    <property type="entry name" value="AdoMet_MTases"/>
    <property type="match status" value="1"/>
</dbReference>
<dbReference type="PANTHER" id="PTHR42912:SF6">
    <property type="entry name" value="METHYLTRANSFERASE TYPE 11 DOMAIN-CONTAINING PROTEIN"/>
    <property type="match status" value="1"/>
</dbReference>
<name>A0A562ZNB0_9BURK</name>
<evidence type="ECO:0000313" key="3">
    <source>
        <dbReference type="Proteomes" id="UP000318199"/>
    </source>
</evidence>
<feature type="domain" description="Methyltransferase" evidence="1">
    <location>
        <begin position="23"/>
        <end position="114"/>
    </location>
</feature>
<organism evidence="2 3">
    <name type="scientific">Caenimonas sedimenti</name>
    <dbReference type="NCBI Taxonomy" id="2596921"/>
    <lineage>
        <taxon>Bacteria</taxon>
        <taxon>Pseudomonadati</taxon>
        <taxon>Pseudomonadota</taxon>
        <taxon>Betaproteobacteria</taxon>
        <taxon>Burkholderiales</taxon>
        <taxon>Comamonadaceae</taxon>
        <taxon>Caenimonas</taxon>
    </lineage>
</organism>
<dbReference type="PANTHER" id="PTHR42912">
    <property type="entry name" value="METHYLTRANSFERASE"/>
    <property type="match status" value="1"/>
</dbReference>
<protein>
    <submittedName>
        <fullName evidence="2">Class I SAM-dependent methyltransferase</fullName>
    </submittedName>
</protein>